<sequence length="62" mass="7060">YREMARSFGVSRTTVFEHVSLLVKTGHLTKQAPYYKGGRVQGLFLTTKGLRAVNVYKKTQIK</sequence>
<protein>
    <submittedName>
        <fullName evidence="1">Uncharacterized protein</fullName>
    </submittedName>
</protein>
<feature type="non-terminal residue" evidence="1">
    <location>
        <position position="1"/>
    </location>
</feature>
<evidence type="ECO:0000313" key="1">
    <source>
        <dbReference type="EMBL" id="KKM99603.1"/>
    </source>
</evidence>
<dbReference type="SUPFAM" id="SSF46785">
    <property type="entry name" value="Winged helix' DNA-binding domain"/>
    <property type="match status" value="1"/>
</dbReference>
<dbReference type="Gene3D" id="1.10.10.10">
    <property type="entry name" value="Winged helix-like DNA-binding domain superfamily/Winged helix DNA-binding domain"/>
    <property type="match status" value="1"/>
</dbReference>
<accession>A0A0F9M1N2</accession>
<dbReference type="InterPro" id="IPR036388">
    <property type="entry name" value="WH-like_DNA-bd_sf"/>
</dbReference>
<organism evidence="1">
    <name type="scientific">marine sediment metagenome</name>
    <dbReference type="NCBI Taxonomy" id="412755"/>
    <lineage>
        <taxon>unclassified sequences</taxon>
        <taxon>metagenomes</taxon>
        <taxon>ecological metagenomes</taxon>
    </lineage>
</organism>
<proteinExistence type="predicted"/>
<gene>
    <name evidence="1" type="ORF">LCGC14_1146130</name>
</gene>
<reference evidence="1" key="1">
    <citation type="journal article" date="2015" name="Nature">
        <title>Complex archaea that bridge the gap between prokaryotes and eukaryotes.</title>
        <authorList>
            <person name="Spang A."/>
            <person name="Saw J.H."/>
            <person name="Jorgensen S.L."/>
            <person name="Zaremba-Niedzwiedzka K."/>
            <person name="Martijn J."/>
            <person name="Lind A.E."/>
            <person name="van Eijk R."/>
            <person name="Schleper C."/>
            <person name="Guy L."/>
            <person name="Ettema T.J."/>
        </authorList>
    </citation>
    <scope>NUCLEOTIDE SEQUENCE</scope>
</reference>
<dbReference type="InterPro" id="IPR036390">
    <property type="entry name" value="WH_DNA-bd_sf"/>
</dbReference>
<dbReference type="AlphaFoldDB" id="A0A0F9M1N2"/>
<dbReference type="EMBL" id="LAZR01005477">
    <property type="protein sequence ID" value="KKM99603.1"/>
    <property type="molecule type" value="Genomic_DNA"/>
</dbReference>
<name>A0A0F9M1N2_9ZZZZ</name>
<comment type="caution">
    <text evidence="1">The sequence shown here is derived from an EMBL/GenBank/DDBJ whole genome shotgun (WGS) entry which is preliminary data.</text>
</comment>